<dbReference type="RefSeq" id="WP_119359773.1">
    <property type="nucleotide sequence ID" value="NZ_QWKZ01000027.1"/>
</dbReference>
<dbReference type="Proteomes" id="UP000265800">
    <property type="component" value="Unassembled WGS sequence"/>
</dbReference>
<evidence type="ECO:0000313" key="4">
    <source>
        <dbReference type="Proteomes" id="UP000265800"/>
    </source>
</evidence>
<feature type="region of interest" description="Disordered" evidence="1">
    <location>
        <begin position="26"/>
        <end position="51"/>
    </location>
</feature>
<protein>
    <submittedName>
        <fullName evidence="3">Uncharacterized protein</fullName>
    </submittedName>
</protein>
<keyword evidence="2" id="KW-0812">Transmembrane</keyword>
<keyword evidence="2" id="KW-1133">Transmembrane helix</keyword>
<evidence type="ECO:0000256" key="2">
    <source>
        <dbReference type="SAM" id="Phobius"/>
    </source>
</evidence>
<reference evidence="3 4" key="1">
    <citation type="submission" date="2018-08" db="EMBL/GenBank/DDBJ databases">
        <title>Meiothermus luteus KCTC 52599 genome sequencing project.</title>
        <authorList>
            <person name="Da Costa M.S."/>
            <person name="Albuquerque L."/>
            <person name="Raposo P."/>
            <person name="Froufe H.J.C."/>
            <person name="Barroso C.S."/>
            <person name="Egas C."/>
        </authorList>
    </citation>
    <scope>NUCLEOTIDE SEQUENCE [LARGE SCALE GENOMIC DNA]</scope>
    <source>
        <strain evidence="3 4">KCTC 52599</strain>
    </source>
</reference>
<evidence type="ECO:0000313" key="3">
    <source>
        <dbReference type="EMBL" id="RIH86907.1"/>
    </source>
</evidence>
<organism evidence="3 4">
    <name type="scientific">Meiothermus luteus</name>
    <dbReference type="NCBI Taxonomy" id="2026184"/>
    <lineage>
        <taxon>Bacteria</taxon>
        <taxon>Thermotogati</taxon>
        <taxon>Deinococcota</taxon>
        <taxon>Deinococci</taxon>
        <taxon>Thermales</taxon>
        <taxon>Thermaceae</taxon>
        <taxon>Meiothermus</taxon>
    </lineage>
</organism>
<evidence type="ECO:0000256" key="1">
    <source>
        <dbReference type="SAM" id="MobiDB-lite"/>
    </source>
</evidence>
<accession>A0A399EQI3</accession>
<keyword evidence="4" id="KW-1185">Reference proteome</keyword>
<comment type="caution">
    <text evidence="3">The sequence shown here is derived from an EMBL/GenBank/DDBJ whole genome shotgun (WGS) entry which is preliminary data.</text>
</comment>
<proteinExistence type="predicted"/>
<dbReference type="EMBL" id="QWKZ01000027">
    <property type="protein sequence ID" value="RIH86907.1"/>
    <property type="molecule type" value="Genomic_DNA"/>
</dbReference>
<name>A0A399EQI3_9DEIN</name>
<gene>
    <name evidence="3" type="ORF">Mlute_01108</name>
</gene>
<sequence>MSLGWAIGVLVALVVVAVVSFQLGRHSQRRAEQPQPRRQHPSVFVDMDDRPPMEIDFDAGIRASQRAQHKNPSKDEA</sequence>
<feature type="transmembrane region" description="Helical" evidence="2">
    <location>
        <begin position="6"/>
        <end position="24"/>
    </location>
</feature>
<dbReference type="OrthoDB" id="27445at2"/>
<dbReference type="AlphaFoldDB" id="A0A399EQI3"/>
<keyword evidence="2" id="KW-0472">Membrane</keyword>